<sequence length="79" mass="7556">MPGEGDGLGEHGLQGLVEIADGGEQVEHGVGLSGRVQDGVERAARAAGVVGVVPGAVEGVPPGKLAHGGGERGVGLRGG</sequence>
<dbReference type="Proteomes" id="UP000218505">
    <property type="component" value="Chromosome"/>
</dbReference>
<evidence type="ECO:0000313" key="1">
    <source>
        <dbReference type="EMBL" id="ATE55749.1"/>
    </source>
</evidence>
<gene>
    <name evidence="1" type="ORF">CNX65_22705</name>
</gene>
<dbReference type="EMBL" id="CP023445">
    <property type="protein sequence ID" value="ATE55749.1"/>
    <property type="molecule type" value="Genomic_DNA"/>
</dbReference>
<evidence type="ECO:0000313" key="2">
    <source>
        <dbReference type="Proteomes" id="UP000218505"/>
    </source>
</evidence>
<accession>A0A290Z9U7</accession>
<keyword evidence="2" id="KW-1185">Reference proteome</keyword>
<dbReference type="KEGG" id="apre:CNX65_22705"/>
<organism evidence="1 2">
    <name type="scientific">Actinosynnema pretiosum</name>
    <dbReference type="NCBI Taxonomy" id="42197"/>
    <lineage>
        <taxon>Bacteria</taxon>
        <taxon>Bacillati</taxon>
        <taxon>Actinomycetota</taxon>
        <taxon>Actinomycetes</taxon>
        <taxon>Pseudonocardiales</taxon>
        <taxon>Pseudonocardiaceae</taxon>
        <taxon>Actinosynnema</taxon>
    </lineage>
</organism>
<protein>
    <submittedName>
        <fullName evidence="1">Uncharacterized protein</fullName>
    </submittedName>
</protein>
<name>A0A290Z9U7_9PSEU</name>
<proteinExistence type="predicted"/>
<dbReference type="AlphaFoldDB" id="A0A290Z9U7"/>
<reference evidence="1" key="1">
    <citation type="submission" date="2017-09" db="EMBL/GenBank/DDBJ databases">
        <title>Complete Genome Sequence of ansamitocin-producing Bacterium Actinosynnema pretiosum X47.</title>
        <authorList>
            <person name="Cao G."/>
            <person name="Zong G."/>
            <person name="Zhong C."/>
            <person name="Fu J."/>
        </authorList>
    </citation>
    <scope>NUCLEOTIDE SEQUENCE [LARGE SCALE GENOMIC DNA]</scope>
    <source>
        <strain evidence="1">X47</strain>
    </source>
</reference>